<protein>
    <submittedName>
        <fullName evidence="2">MaoC/PaaZ C-terminal domain-containing protein</fullName>
    </submittedName>
</protein>
<sequence length="135" mass="14925">MPLGRLPSITMDVHEGQTRSYERTFSEDDIQRFAELSGDTGQQHVERDAEGRLMAQGLLTATLPTKLGGDIDYIAHTLEFEFVRPVFAGDAITCESEIRSLTETDDRTLMESAFVCHNGDGEVVMRGESEGMIPA</sequence>
<name>A0AAV3SLJ5_HALDO</name>
<dbReference type="Pfam" id="PF13452">
    <property type="entry name" value="FAS1_DH_region"/>
    <property type="match status" value="1"/>
</dbReference>
<comment type="caution">
    <text evidence="2">The sequence shown here is derived from an EMBL/GenBank/DDBJ whole genome shotgun (WGS) entry which is preliminary data.</text>
</comment>
<reference evidence="2" key="2">
    <citation type="submission" date="2023-12" db="EMBL/GenBank/DDBJ databases">
        <authorList>
            <person name="Sun Q."/>
            <person name="Inoue M."/>
        </authorList>
    </citation>
    <scope>NUCLEOTIDE SEQUENCE</scope>
    <source>
        <strain evidence="2">JCM 12289</strain>
    </source>
</reference>
<organism evidence="2 3">
    <name type="scientific">Halococcus dombrowskii</name>
    <dbReference type="NCBI Taxonomy" id="179637"/>
    <lineage>
        <taxon>Archaea</taxon>
        <taxon>Methanobacteriati</taxon>
        <taxon>Methanobacteriota</taxon>
        <taxon>Stenosarchaea group</taxon>
        <taxon>Halobacteria</taxon>
        <taxon>Halobacteriales</taxon>
        <taxon>Halococcaceae</taxon>
        <taxon>Halococcus</taxon>
    </lineage>
</organism>
<dbReference type="PANTHER" id="PTHR43664">
    <property type="entry name" value="MONOAMINE OXIDASE-RELATED"/>
    <property type="match status" value="1"/>
</dbReference>
<proteinExistence type="predicted"/>
<evidence type="ECO:0000259" key="1">
    <source>
        <dbReference type="Pfam" id="PF13452"/>
    </source>
</evidence>
<dbReference type="PANTHER" id="PTHR43664:SF1">
    <property type="entry name" value="BETA-METHYLMALYL-COA DEHYDRATASE"/>
    <property type="match status" value="1"/>
</dbReference>
<feature type="domain" description="FAS1-like dehydratase" evidence="1">
    <location>
        <begin position="26"/>
        <end position="125"/>
    </location>
</feature>
<dbReference type="InterPro" id="IPR052342">
    <property type="entry name" value="MCH/BMMD"/>
</dbReference>
<gene>
    <name evidence="2" type="ORF">GCM10008985_37270</name>
</gene>
<dbReference type="AlphaFoldDB" id="A0AAV3SLJ5"/>
<evidence type="ECO:0000313" key="2">
    <source>
        <dbReference type="EMBL" id="GAA0477441.1"/>
    </source>
</evidence>
<dbReference type="Gene3D" id="3.10.129.10">
    <property type="entry name" value="Hotdog Thioesterase"/>
    <property type="match status" value="1"/>
</dbReference>
<evidence type="ECO:0000313" key="3">
    <source>
        <dbReference type="Proteomes" id="UP001500962"/>
    </source>
</evidence>
<dbReference type="Proteomes" id="UP001500962">
    <property type="component" value="Unassembled WGS sequence"/>
</dbReference>
<dbReference type="SUPFAM" id="SSF54637">
    <property type="entry name" value="Thioesterase/thiol ester dehydrase-isomerase"/>
    <property type="match status" value="1"/>
</dbReference>
<reference evidence="2" key="1">
    <citation type="journal article" date="2014" name="Int. J. Syst. Evol. Microbiol.">
        <title>Complete genome sequence of Corynebacterium casei LMG S-19264T (=DSM 44701T), isolated from a smear-ripened cheese.</title>
        <authorList>
            <consortium name="US DOE Joint Genome Institute (JGI-PGF)"/>
            <person name="Walter F."/>
            <person name="Albersmeier A."/>
            <person name="Kalinowski J."/>
            <person name="Ruckert C."/>
        </authorList>
    </citation>
    <scope>NUCLEOTIDE SEQUENCE</scope>
    <source>
        <strain evidence="2">JCM 12289</strain>
    </source>
</reference>
<dbReference type="InterPro" id="IPR029069">
    <property type="entry name" value="HotDog_dom_sf"/>
</dbReference>
<accession>A0AAV3SLJ5</accession>
<dbReference type="InterPro" id="IPR039569">
    <property type="entry name" value="FAS1-like_DH_region"/>
</dbReference>
<dbReference type="EMBL" id="BAAADN010000089">
    <property type="protein sequence ID" value="GAA0477441.1"/>
    <property type="molecule type" value="Genomic_DNA"/>
</dbReference>